<feature type="transmembrane region" description="Helical" evidence="1">
    <location>
        <begin position="113"/>
        <end position="136"/>
    </location>
</feature>
<organism evidence="2 3">
    <name type="scientific">Acanthosepion pharaonis</name>
    <name type="common">Pharaoh cuttlefish</name>
    <name type="synonym">Sepia pharaonis</name>
    <dbReference type="NCBI Taxonomy" id="158019"/>
    <lineage>
        <taxon>Eukaryota</taxon>
        <taxon>Metazoa</taxon>
        <taxon>Spiralia</taxon>
        <taxon>Lophotrochozoa</taxon>
        <taxon>Mollusca</taxon>
        <taxon>Cephalopoda</taxon>
        <taxon>Coleoidea</taxon>
        <taxon>Decapodiformes</taxon>
        <taxon>Sepiida</taxon>
        <taxon>Sepiina</taxon>
        <taxon>Sepiidae</taxon>
        <taxon>Acanthosepion</taxon>
    </lineage>
</organism>
<evidence type="ECO:0000256" key="1">
    <source>
        <dbReference type="SAM" id="Phobius"/>
    </source>
</evidence>
<keyword evidence="3" id="KW-1185">Reference proteome</keyword>
<accession>A0A812BS70</accession>
<keyword evidence="1" id="KW-0472">Membrane</keyword>
<keyword evidence="1" id="KW-0812">Transmembrane</keyword>
<keyword evidence="1" id="KW-1133">Transmembrane helix</keyword>
<name>A0A812BS70_ACAPH</name>
<comment type="caution">
    <text evidence="2">The sequence shown here is derived from an EMBL/GenBank/DDBJ whole genome shotgun (WGS) entry which is preliminary data.</text>
</comment>
<dbReference type="AlphaFoldDB" id="A0A812BS70"/>
<feature type="transmembrane region" description="Helical" evidence="1">
    <location>
        <begin position="73"/>
        <end position="92"/>
    </location>
</feature>
<sequence>MMFTTDVLSLSIEFSSNACKVNLTPPNSTEVFLFSSLQLSALRSSRIEHLFESFQYSLSPLSTLHPAASYKSINIIAILIIIFIFGIASTAATATNTPTTITITSTSVKFITLTTPSATLCCIYLTFLFLRAYIFYCCCYCQNCNYGYNTALSPLGVRRSSREDEQTDRASKKRQKATARISIQVIPVGTLTS</sequence>
<reference evidence="2" key="1">
    <citation type="submission" date="2021-01" db="EMBL/GenBank/DDBJ databases">
        <authorList>
            <person name="Li R."/>
            <person name="Bekaert M."/>
        </authorList>
    </citation>
    <scope>NUCLEOTIDE SEQUENCE</scope>
    <source>
        <strain evidence="2">Farmed</strain>
    </source>
</reference>
<protein>
    <submittedName>
        <fullName evidence="2">Uncharacterized protein</fullName>
    </submittedName>
</protein>
<evidence type="ECO:0000313" key="2">
    <source>
        <dbReference type="EMBL" id="CAE1237430.1"/>
    </source>
</evidence>
<evidence type="ECO:0000313" key="3">
    <source>
        <dbReference type="Proteomes" id="UP000597762"/>
    </source>
</evidence>
<dbReference type="EMBL" id="CAHIKZ030000762">
    <property type="protein sequence ID" value="CAE1237430.1"/>
    <property type="molecule type" value="Genomic_DNA"/>
</dbReference>
<proteinExistence type="predicted"/>
<dbReference type="Proteomes" id="UP000597762">
    <property type="component" value="Unassembled WGS sequence"/>
</dbReference>
<gene>
    <name evidence="2" type="ORF">SPHA_20756</name>
</gene>